<evidence type="ECO:0000313" key="1">
    <source>
        <dbReference type="EMBL" id="SVD78839.1"/>
    </source>
</evidence>
<name>A0A382Y732_9ZZZZ</name>
<gene>
    <name evidence="1" type="ORF">METZ01_LOCUS431693</name>
</gene>
<accession>A0A382Y732</accession>
<proteinExistence type="predicted"/>
<protein>
    <submittedName>
        <fullName evidence="1">Uncharacterized protein</fullName>
    </submittedName>
</protein>
<dbReference type="AlphaFoldDB" id="A0A382Y732"/>
<organism evidence="1">
    <name type="scientific">marine metagenome</name>
    <dbReference type="NCBI Taxonomy" id="408172"/>
    <lineage>
        <taxon>unclassified sequences</taxon>
        <taxon>metagenomes</taxon>
        <taxon>ecological metagenomes</taxon>
    </lineage>
</organism>
<reference evidence="1" key="1">
    <citation type="submission" date="2018-05" db="EMBL/GenBank/DDBJ databases">
        <authorList>
            <person name="Lanie J.A."/>
            <person name="Ng W.-L."/>
            <person name="Kazmierczak K.M."/>
            <person name="Andrzejewski T.M."/>
            <person name="Davidsen T.M."/>
            <person name="Wayne K.J."/>
            <person name="Tettelin H."/>
            <person name="Glass J.I."/>
            <person name="Rusch D."/>
            <person name="Podicherti R."/>
            <person name="Tsui H.-C.T."/>
            <person name="Winkler M.E."/>
        </authorList>
    </citation>
    <scope>NUCLEOTIDE SEQUENCE</scope>
</reference>
<sequence>MKCSIVQETRILPTLSMIEATAYQVIWKAIFAARVHAEPIGMGAASKPPPVPRTFA</sequence>
<dbReference type="EMBL" id="UINC01173309">
    <property type="protein sequence ID" value="SVD78839.1"/>
    <property type="molecule type" value="Genomic_DNA"/>
</dbReference>